<name>A0A6L3T254_9HYPH</name>
<evidence type="ECO:0000313" key="10">
    <source>
        <dbReference type="Proteomes" id="UP000474159"/>
    </source>
</evidence>
<dbReference type="Gene3D" id="3.30.565.10">
    <property type="entry name" value="Histidine kinase-like ATPase, C-terminal domain"/>
    <property type="match status" value="1"/>
</dbReference>
<dbReference type="Gene3D" id="3.30.450.20">
    <property type="entry name" value="PAS domain"/>
    <property type="match status" value="2"/>
</dbReference>
<dbReference type="InterPro" id="IPR003594">
    <property type="entry name" value="HATPase_dom"/>
</dbReference>
<keyword evidence="5" id="KW-0547">Nucleotide-binding</keyword>
<evidence type="ECO:0000256" key="2">
    <source>
        <dbReference type="ARBA" id="ARBA00012438"/>
    </source>
</evidence>
<dbReference type="PRINTS" id="PR00344">
    <property type="entry name" value="BCTRLSENSOR"/>
</dbReference>
<dbReference type="EMBL" id="VZZK01000004">
    <property type="protein sequence ID" value="KAB1080748.1"/>
    <property type="molecule type" value="Genomic_DNA"/>
</dbReference>
<evidence type="ECO:0000256" key="4">
    <source>
        <dbReference type="ARBA" id="ARBA00022679"/>
    </source>
</evidence>
<dbReference type="SMART" id="SM00091">
    <property type="entry name" value="PAS"/>
    <property type="match status" value="2"/>
</dbReference>
<dbReference type="InterPro" id="IPR004358">
    <property type="entry name" value="Sig_transdc_His_kin-like_C"/>
</dbReference>
<dbReference type="Proteomes" id="UP000474159">
    <property type="component" value="Unassembled WGS sequence"/>
</dbReference>
<keyword evidence="7" id="KW-0067">ATP-binding</keyword>
<evidence type="ECO:0000259" key="8">
    <source>
        <dbReference type="PROSITE" id="PS50109"/>
    </source>
</evidence>
<comment type="caution">
    <text evidence="9">The sequence shown here is derived from an EMBL/GenBank/DDBJ whole genome shotgun (WGS) entry which is preliminary data.</text>
</comment>
<feature type="domain" description="Histidine kinase" evidence="8">
    <location>
        <begin position="261"/>
        <end position="452"/>
    </location>
</feature>
<dbReference type="Pfam" id="PF08448">
    <property type="entry name" value="PAS_4"/>
    <property type="match status" value="2"/>
</dbReference>
<dbReference type="SMART" id="SM00387">
    <property type="entry name" value="HATPase_c"/>
    <property type="match status" value="1"/>
</dbReference>
<dbReference type="InterPro" id="IPR005467">
    <property type="entry name" value="His_kinase_dom"/>
</dbReference>
<dbReference type="Pfam" id="PF02518">
    <property type="entry name" value="HATPase_c"/>
    <property type="match status" value="1"/>
</dbReference>
<dbReference type="InterPro" id="IPR013656">
    <property type="entry name" value="PAS_4"/>
</dbReference>
<protein>
    <recommendedName>
        <fullName evidence="2">histidine kinase</fullName>
        <ecNumber evidence="2">2.7.13.3</ecNumber>
    </recommendedName>
</protein>
<dbReference type="GO" id="GO:0005524">
    <property type="term" value="F:ATP binding"/>
    <property type="evidence" value="ECO:0007669"/>
    <property type="project" value="UniProtKB-KW"/>
</dbReference>
<sequence length="456" mass="49594">MDVVSAQDIVDTVRTSLLVLDTDLRVVSANRAFYRTFSVDPDATEGRMLFELGDGQWDIPGLRSLLVDVVPRDDAVEAFEVAHDFPGVGHRVMLLNARKVFRPGNHVPFLLLAIDDVTGEREARAEAERHWRLAQNVVDTVRDPLVILEQDLTVVTASRAFLTLFRVQADAVVGRPIQDLSQGQWKVGRLQELLERVVPDDAAVDGYEVEDDFPGLGRRIFRLNARKIHRPGNHVTRLLLVFEDVTEARLMERHRDLLAAELAHRIKNSLQIITSFVSYEIRRAAAPCVEGYRAMQARIGAVAELYDVISRSATLGPVPMRPYLEGIAGSLRSSLLGMDARVAVEVEAEPLAIVADQAVTVGLIVNELATNAVKHAFPGGQGRIVLGFRRIDGEVALTVADDGIGLGGAAGGGTSGLGSRFVDAFVRQVGGTLARATGKEGTTVTVRLPATILAEV</sequence>
<evidence type="ECO:0000256" key="7">
    <source>
        <dbReference type="ARBA" id="ARBA00022840"/>
    </source>
</evidence>
<dbReference type="SUPFAM" id="SSF55874">
    <property type="entry name" value="ATPase domain of HSP90 chaperone/DNA topoisomerase II/histidine kinase"/>
    <property type="match status" value="1"/>
</dbReference>
<dbReference type="OrthoDB" id="7297573at2"/>
<evidence type="ECO:0000256" key="6">
    <source>
        <dbReference type="ARBA" id="ARBA00022777"/>
    </source>
</evidence>
<dbReference type="PANTHER" id="PTHR41523">
    <property type="entry name" value="TWO-COMPONENT SYSTEM SENSOR PROTEIN"/>
    <property type="match status" value="1"/>
</dbReference>
<keyword evidence="4" id="KW-0808">Transferase</keyword>
<evidence type="ECO:0000256" key="5">
    <source>
        <dbReference type="ARBA" id="ARBA00022741"/>
    </source>
</evidence>
<gene>
    <name evidence="9" type="ORF">F6X53_05420</name>
</gene>
<keyword evidence="10" id="KW-1185">Reference proteome</keyword>
<dbReference type="InterPro" id="IPR011495">
    <property type="entry name" value="Sig_transdc_His_kin_sub2_dim/P"/>
</dbReference>
<proteinExistence type="predicted"/>
<dbReference type="PROSITE" id="PS50109">
    <property type="entry name" value="HIS_KIN"/>
    <property type="match status" value="1"/>
</dbReference>
<reference evidence="9 10" key="1">
    <citation type="submission" date="2019-09" db="EMBL/GenBank/DDBJ databases">
        <title>YIM 48816 draft genome.</title>
        <authorList>
            <person name="Jiang L."/>
        </authorList>
    </citation>
    <scope>NUCLEOTIDE SEQUENCE [LARGE SCALE GENOMIC DNA]</scope>
    <source>
        <strain evidence="9 10">YIM 48816</strain>
    </source>
</reference>
<dbReference type="EC" id="2.7.13.3" evidence="2"/>
<keyword evidence="3" id="KW-0597">Phosphoprotein</keyword>
<evidence type="ECO:0000256" key="1">
    <source>
        <dbReference type="ARBA" id="ARBA00000085"/>
    </source>
</evidence>
<evidence type="ECO:0000313" key="9">
    <source>
        <dbReference type="EMBL" id="KAB1080748.1"/>
    </source>
</evidence>
<dbReference type="GO" id="GO:0004673">
    <property type="term" value="F:protein histidine kinase activity"/>
    <property type="evidence" value="ECO:0007669"/>
    <property type="project" value="UniProtKB-EC"/>
</dbReference>
<dbReference type="PANTHER" id="PTHR41523:SF8">
    <property type="entry name" value="ETHYLENE RESPONSE SENSOR PROTEIN"/>
    <property type="match status" value="1"/>
</dbReference>
<dbReference type="InterPro" id="IPR036890">
    <property type="entry name" value="HATPase_C_sf"/>
</dbReference>
<dbReference type="InterPro" id="IPR000014">
    <property type="entry name" value="PAS"/>
</dbReference>
<accession>A0A6L3T254</accession>
<dbReference type="AlphaFoldDB" id="A0A6L3T254"/>
<dbReference type="InterPro" id="IPR035965">
    <property type="entry name" value="PAS-like_dom_sf"/>
</dbReference>
<dbReference type="SUPFAM" id="SSF55785">
    <property type="entry name" value="PYP-like sensor domain (PAS domain)"/>
    <property type="match status" value="2"/>
</dbReference>
<keyword evidence="6" id="KW-0418">Kinase</keyword>
<dbReference type="Pfam" id="PF07568">
    <property type="entry name" value="HisKA_2"/>
    <property type="match status" value="1"/>
</dbReference>
<comment type="catalytic activity">
    <reaction evidence="1">
        <text>ATP + protein L-histidine = ADP + protein N-phospho-L-histidine.</text>
        <dbReference type="EC" id="2.7.13.3"/>
    </reaction>
</comment>
<organism evidence="9 10">
    <name type="scientific">Methylobacterium soli</name>
    <dbReference type="NCBI Taxonomy" id="553447"/>
    <lineage>
        <taxon>Bacteria</taxon>
        <taxon>Pseudomonadati</taxon>
        <taxon>Pseudomonadota</taxon>
        <taxon>Alphaproteobacteria</taxon>
        <taxon>Hyphomicrobiales</taxon>
        <taxon>Methylobacteriaceae</taxon>
        <taxon>Methylobacterium</taxon>
    </lineage>
</organism>
<evidence type="ECO:0000256" key="3">
    <source>
        <dbReference type="ARBA" id="ARBA00022553"/>
    </source>
</evidence>